<evidence type="ECO:0000256" key="2">
    <source>
        <dbReference type="ARBA" id="ARBA00022676"/>
    </source>
</evidence>
<dbReference type="EMBL" id="FOXX01000003">
    <property type="protein sequence ID" value="SFQ49826.1"/>
    <property type="molecule type" value="Genomic_DNA"/>
</dbReference>
<dbReference type="CDD" id="cd03784">
    <property type="entry name" value="GT1_Gtf-like"/>
    <property type="match status" value="1"/>
</dbReference>
<name>A0A1I5Z020_9BACI</name>
<gene>
    <name evidence="4" type="ORF">SAMN02745910_01702</name>
</gene>
<dbReference type="NCBIfam" id="TIGR01426">
    <property type="entry name" value="MGT"/>
    <property type="match status" value="1"/>
</dbReference>
<comment type="similarity">
    <text evidence="1">Belongs to the UDP-glycosyltransferase family.</text>
</comment>
<comment type="caution">
    <text evidence="4">The sequence shown here is derived from an EMBL/GenBank/DDBJ whole genome shotgun (WGS) entry which is preliminary data.</text>
</comment>
<dbReference type="Pfam" id="PF00201">
    <property type="entry name" value="UDPGT"/>
    <property type="match status" value="1"/>
</dbReference>
<dbReference type="GeneID" id="93710397"/>
<dbReference type="InterPro" id="IPR002213">
    <property type="entry name" value="UDP_glucos_trans"/>
</dbReference>
<dbReference type="InterPro" id="IPR006326">
    <property type="entry name" value="UDPGT_MGT-like"/>
</dbReference>
<organism evidence="4 5">
    <name type="scientific">Priestia endophytica DSM 13796</name>
    <dbReference type="NCBI Taxonomy" id="1121089"/>
    <lineage>
        <taxon>Bacteria</taxon>
        <taxon>Bacillati</taxon>
        <taxon>Bacillota</taxon>
        <taxon>Bacilli</taxon>
        <taxon>Bacillales</taxon>
        <taxon>Bacillaceae</taxon>
        <taxon>Priestia</taxon>
    </lineage>
</organism>
<keyword evidence="2" id="KW-0328">Glycosyltransferase</keyword>
<dbReference type="RefSeq" id="WP_061805088.1">
    <property type="nucleotide sequence ID" value="NZ_FOXX01000003.1"/>
</dbReference>
<dbReference type="Proteomes" id="UP000182762">
    <property type="component" value="Unassembled WGS sequence"/>
</dbReference>
<evidence type="ECO:0000256" key="1">
    <source>
        <dbReference type="ARBA" id="ARBA00009995"/>
    </source>
</evidence>
<accession>A0A1I5Z020</accession>
<keyword evidence="3" id="KW-0808">Transferase</keyword>
<dbReference type="Gene3D" id="3.40.50.2000">
    <property type="entry name" value="Glycogen Phosphorylase B"/>
    <property type="match status" value="2"/>
</dbReference>
<sequence length="398" mass="44676">MANILMVNFPAEGHVNPTLGIVEAFKKRGDNVHYVTTERFRTRLEGVGASVHTHPDLVTGVSIKPFTPEGLNAFLNIQVKTCLHVLEIVSTLKQNIQFDFVFYDKFGAGELVRDYLNIPGVVSSASFLMPENRLEAIPLHPNNAANFLPSEEVQSNIDKFESEYGVKLKSLLQLMNNQGELTVVYTSEFFQPTRELFDSTCHFIGPSFPNRNVEHSFPLWKLENEKVIYISMGTVLDDIEGFFNKCIEAFADFDGKVVIAAGERTDFSKLKEAPENFLIFSYVPQLDVLKKADVFITHGGMNSVNEGIHFGVPLVVMPFDKDQPMVAQRLVDLEAGYRIEKETVTSAILRNAVEEVLKDEKYKKGIEAIKRSFEKAPGPVREAERIIGYMEGKLSVSS</sequence>
<dbReference type="InterPro" id="IPR050271">
    <property type="entry name" value="UDP-glycosyltransferase"/>
</dbReference>
<keyword evidence="5" id="KW-1185">Reference proteome</keyword>
<evidence type="ECO:0000313" key="4">
    <source>
        <dbReference type="EMBL" id="SFQ49826.1"/>
    </source>
</evidence>
<protein>
    <submittedName>
        <fullName evidence="4">Glycosyltransferase, MGT family</fullName>
    </submittedName>
</protein>
<evidence type="ECO:0000313" key="5">
    <source>
        <dbReference type="Proteomes" id="UP000182762"/>
    </source>
</evidence>
<dbReference type="PANTHER" id="PTHR48043">
    <property type="entry name" value="EG:EG0003.4 PROTEIN-RELATED"/>
    <property type="match status" value="1"/>
</dbReference>
<dbReference type="PANTHER" id="PTHR48043:SF145">
    <property type="entry name" value="FI06409P-RELATED"/>
    <property type="match status" value="1"/>
</dbReference>
<evidence type="ECO:0000256" key="3">
    <source>
        <dbReference type="ARBA" id="ARBA00022679"/>
    </source>
</evidence>
<proteinExistence type="inferred from homology"/>
<reference evidence="4 5" key="1">
    <citation type="submission" date="2016-10" db="EMBL/GenBank/DDBJ databases">
        <authorList>
            <person name="Varghese N."/>
            <person name="Submissions S."/>
        </authorList>
    </citation>
    <scope>NUCLEOTIDE SEQUENCE [LARGE SCALE GENOMIC DNA]</scope>
    <source>
        <strain evidence="4 5">DSM 13796</strain>
    </source>
</reference>
<dbReference type="SUPFAM" id="SSF53756">
    <property type="entry name" value="UDP-Glycosyltransferase/glycogen phosphorylase"/>
    <property type="match status" value="1"/>
</dbReference>